<evidence type="ECO:0000256" key="1">
    <source>
        <dbReference type="SAM" id="SignalP"/>
    </source>
</evidence>
<gene>
    <name evidence="2" type="ORF">niasHT_011202</name>
</gene>
<comment type="caution">
    <text evidence="2">The sequence shown here is derived from an EMBL/GenBank/DDBJ whole genome shotgun (WGS) entry which is preliminary data.</text>
</comment>
<proteinExistence type="predicted"/>
<protein>
    <submittedName>
        <fullName evidence="2">Uncharacterized protein</fullName>
    </submittedName>
</protein>
<dbReference type="AlphaFoldDB" id="A0ABD2LFH0"/>
<dbReference type="Proteomes" id="UP001620626">
    <property type="component" value="Unassembled WGS sequence"/>
</dbReference>
<evidence type="ECO:0000313" key="3">
    <source>
        <dbReference type="Proteomes" id="UP001620626"/>
    </source>
</evidence>
<evidence type="ECO:0000313" key="2">
    <source>
        <dbReference type="EMBL" id="KAL3113139.1"/>
    </source>
</evidence>
<sequence length="503" mass="56362">MLNLLRALLLIFTLAQIWTSSSINGNVPIEYEAHDNLSIGASGKAQRMPLEKAQPMPLTICQSVPVEMCHPVPLEIVQLLSLEMAQTLNMEKALPLTLAIPQPIPVDVLKIRKQRAAPLIPVLVKVFGKALATAAGTKIVDYIFDSSGKEEVKEKEPQQFASTTAKCLKNCSEEIPGCNWFICHPQEGRDNDGCCLKNYVAKCCEEIAVTKPTPAGVTILPQTASMCFIRVPLCGEDGCMNEQTYHFVKKGGKKLTFSTSMTPPGGCDEPTKAIVGMKYYYSWDYENEVQKKIGAECFLYEDQAGCKPCGWRICLKTVSEDYTTEQFVCACCHESKFMECQWQWSDKCHYQPNDGLDPDTLKCSKCNWKIRYSATAFACCDKKRLKNCTDLMAIPDDDISLMEDKKVNEIKLTPFMDNDTCVQLQKEQCDCEWGTCQKRQGRRENTCCMENHDLVCCDGKKPTIDASSAERVKGAKTLTVFVLLTVLSQLVMNRIVDTNLWEN</sequence>
<organism evidence="2 3">
    <name type="scientific">Heterodera trifolii</name>
    <dbReference type="NCBI Taxonomy" id="157864"/>
    <lineage>
        <taxon>Eukaryota</taxon>
        <taxon>Metazoa</taxon>
        <taxon>Ecdysozoa</taxon>
        <taxon>Nematoda</taxon>
        <taxon>Chromadorea</taxon>
        <taxon>Rhabditida</taxon>
        <taxon>Tylenchina</taxon>
        <taxon>Tylenchomorpha</taxon>
        <taxon>Tylenchoidea</taxon>
        <taxon>Heteroderidae</taxon>
        <taxon>Heteroderinae</taxon>
        <taxon>Heterodera</taxon>
    </lineage>
</organism>
<keyword evidence="1" id="KW-0732">Signal</keyword>
<reference evidence="2 3" key="1">
    <citation type="submission" date="2024-10" db="EMBL/GenBank/DDBJ databases">
        <authorList>
            <person name="Kim D."/>
        </authorList>
    </citation>
    <scope>NUCLEOTIDE SEQUENCE [LARGE SCALE GENOMIC DNA]</scope>
    <source>
        <strain evidence="2">BH-2024</strain>
    </source>
</reference>
<name>A0ABD2LFH0_9BILA</name>
<feature type="signal peptide" evidence="1">
    <location>
        <begin position="1"/>
        <end position="19"/>
    </location>
</feature>
<feature type="chain" id="PRO_5044877479" evidence="1">
    <location>
        <begin position="20"/>
        <end position="503"/>
    </location>
</feature>
<dbReference type="EMBL" id="JBICBT010000455">
    <property type="protein sequence ID" value="KAL3113139.1"/>
    <property type="molecule type" value="Genomic_DNA"/>
</dbReference>
<accession>A0ABD2LFH0</accession>
<keyword evidence="3" id="KW-1185">Reference proteome</keyword>